<evidence type="ECO:0000256" key="1">
    <source>
        <dbReference type="SAM" id="MobiDB-lite"/>
    </source>
</evidence>
<proteinExistence type="predicted"/>
<evidence type="ECO:0000313" key="2">
    <source>
        <dbReference type="EMBL" id="MBD9698887.1"/>
    </source>
</evidence>
<keyword evidence="3" id="KW-1185">Reference proteome</keyword>
<evidence type="ECO:0000313" key="3">
    <source>
        <dbReference type="Proteomes" id="UP000642107"/>
    </source>
</evidence>
<comment type="caution">
    <text evidence="2">The sequence shown here is derived from an EMBL/GenBank/DDBJ whole genome shotgun (WGS) entry which is preliminary data.</text>
</comment>
<gene>
    <name evidence="2" type="ORF">IGS67_05175</name>
</gene>
<dbReference type="RefSeq" id="WP_192278508.1">
    <property type="nucleotide sequence ID" value="NZ_JACZDF010000002.1"/>
</dbReference>
<protein>
    <submittedName>
        <fullName evidence="2">Uncharacterized protein</fullName>
    </submittedName>
</protein>
<feature type="region of interest" description="Disordered" evidence="1">
    <location>
        <begin position="1"/>
        <end position="24"/>
    </location>
</feature>
<dbReference type="EMBL" id="JACZDF010000002">
    <property type="protein sequence ID" value="MBD9698887.1"/>
    <property type="molecule type" value="Genomic_DNA"/>
</dbReference>
<organism evidence="2 3">
    <name type="scientific">Flavimobilis rhizosphaerae</name>
    <dbReference type="NCBI Taxonomy" id="2775421"/>
    <lineage>
        <taxon>Bacteria</taxon>
        <taxon>Bacillati</taxon>
        <taxon>Actinomycetota</taxon>
        <taxon>Actinomycetes</taxon>
        <taxon>Micrococcales</taxon>
        <taxon>Jonesiaceae</taxon>
        <taxon>Flavimobilis</taxon>
    </lineage>
</organism>
<sequence>MTATATGTGEAPTSPTTSDPGAVDPTQVAATVAAAAALGDPASSAQGTILSLSLTQEPAELGVFRVEAGTTSTRLVIGLRTPGDEVSVSAPALSIETWDIAEVSLIDPTSESILKPFASRRPESPAQTESFCACSDYPKTIGATWHPLYALVPALDAATTTVTVRVPGFPDVTDVPVTRG</sequence>
<dbReference type="Proteomes" id="UP000642107">
    <property type="component" value="Unassembled WGS sequence"/>
</dbReference>
<reference evidence="2 3" key="1">
    <citation type="submission" date="2020-09" db="EMBL/GenBank/DDBJ databases">
        <title>Flavimobilis rhizosphaerae sp. nov., isolated from rhizosphere soil of Spartina alterniflora.</title>
        <authorList>
            <person name="Hanqin C."/>
        </authorList>
    </citation>
    <scope>NUCLEOTIDE SEQUENCE [LARGE SCALE GENOMIC DNA]</scope>
    <source>
        <strain evidence="2 3">GY 10621</strain>
    </source>
</reference>
<accession>A0ABR9DP43</accession>
<name>A0ABR9DP43_9MICO</name>